<proteinExistence type="inferred from homology"/>
<evidence type="ECO:0000256" key="17">
    <source>
        <dbReference type="ARBA" id="ARBA00078653"/>
    </source>
</evidence>
<comment type="similarity">
    <text evidence="14">Belongs to the nematode receptor-like protein str family.</text>
</comment>
<dbReference type="PANTHER" id="PTHR22943">
    <property type="entry name" value="7-TRANSMEMBRANE DOMAIN RECEPTOR C.ELEGANS"/>
    <property type="match status" value="1"/>
</dbReference>
<dbReference type="InParanoid" id="G0ML98"/>
<comment type="subcellular location">
    <subcellularLocation>
        <location evidence="1">Cell projection</location>
        <location evidence="1">Cilium membrane</location>
        <topology evidence="1">Multi-pass membrane protein</topology>
    </subcellularLocation>
</comment>
<dbReference type="GO" id="GO:0042048">
    <property type="term" value="P:olfactory behavior"/>
    <property type="evidence" value="ECO:0007669"/>
    <property type="project" value="TreeGrafter"/>
</dbReference>
<evidence type="ECO:0000256" key="5">
    <source>
        <dbReference type="ARBA" id="ARBA00022692"/>
    </source>
</evidence>
<evidence type="ECO:0000256" key="15">
    <source>
        <dbReference type="ARBA" id="ARBA00064300"/>
    </source>
</evidence>
<dbReference type="Gene3D" id="1.20.1070.10">
    <property type="entry name" value="Rhodopsin 7-helix transmembrane proteins"/>
    <property type="match status" value="1"/>
</dbReference>
<keyword evidence="8" id="KW-0969">Cilium</keyword>
<feature type="transmembrane region" description="Helical" evidence="19">
    <location>
        <begin position="85"/>
        <end position="110"/>
    </location>
</feature>
<keyword evidence="3" id="KW-0145">Chemotaxis</keyword>
<dbReference type="OMA" id="ISEISYM"/>
<evidence type="ECO:0000256" key="6">
    <source>
        <dbReference type="ARBA" id="ARBA00022725"/>
    </source>
</evidence>
<keyword evidence="6" id="KW-0552">Olfaction</keyword>
<evidence type="ECO:0000256" key="7">
    <source>
        <dbReference type="ARBA" id="ARBA00022989"/>
    </source>
</evidence>
<evidence type="ECO:0000256" key="12">
    <source>
        <dbReference type="ARBA" id="ARBA00023273"/>
    </source>
</evidence>
<evidence type="ECO:0000256" key="16">
    <source>
        <dbReference type="ARBA" id="ARBA00067967"/>
    </source>
</evidence>
<dbReference type="PANTHER" id="PTHR22943:SF24">
    <property type="entry name" value="SEVEN TM RECEPTOR"/>
    <property type="match status" value="1"/>
</dbReference>
<keyword evidence="21" id="KW-1185">Reference proteome</keyword>
<keyword evidence="4" id="KW-0716">Sensory transduction</keyword>
<reference evidence="21" key="1">
    <citation type="submission" date="2011-07" db="EMBL/GenBank/DDBJ databases">
        <authorList>
            <consortium name="Caenorhabditis brenneri Sequencing and Analysis Consortium"/>
            <person name="Wilson R.K."/>
        </authorList>
    </citation>
    <scope>NUCLEOTIDE SEQUENCE [LARGE SCALE GENOMIC DNA]</scope>
    <source>
        <strain evidence="21">PB2801</strain>
    </source>
</reference>
<comment type="subunit">
    <text evidence="15">Interacts with odr-4.</text>
</comment>
<protein>
    <recommendedName>
        <fullName evidence="16">Serpentine receptor class r-10</fullName>
    </recommendedName>
    <alternativeName>
        <fullName evidence="17">Odorant response abnormal protein 10</fullName>
    </alternativeName>
    <alternativeName>
        <fullName evidence="18">Olfactory receptor 10</fullName>
    </alternativeName>
</protein>
<dbReference type="GO" id="GO:0006935">
    <property type="term" value="P:chemotaxis"/>
    <property type="evidence" value="ECO:0007669"/>
    <property type="project" value="UniProtKB-KW"/>
</dbReference>
<name>G0ML98_CAEBE</name>
<feature type="transmembrane region" description="Helical" evidence="19">
    <location>
        <begin position="12"/>
        <end position="30"/>
    </location>
</feature>
<accession>G0ML98</accession>
<feature type="transmembrane region" description="Helical" evidence="19">
    <location>
        <begin position="130"/>
        <end position="152"/>
    </location>
</feature>
<evidence type="ECO:0000256" key="2">
    <source>
        <dbReference type="ARBA" id="ARBA00022475"/>
    </source>
</evidence>
<evidence type="ECO:0000256" key="10">
    <source>
        <dbReference type="ARBA" id="ARBA00023170"/>
    </source>
</evidence>
<dbReference type="eggNOG" id="ENOG502T3FA">
    <property type="taxonomic scope" value="Eukaryota"/>
</dbReference>
<evidence type="ECO:0000256" key="3">
    <source>
        <dbReference type="ARBA" id="ARBA00022500"/>
    </source>
</evidence>
<keyword evidence="9 19" id="KW-0472">Membrane</keyword>
<keyword evidence="11" id="KW-0325">Glycoprotein</keyword>
<evidence type="ECO:0000256" key="4">
    <source>
        <dbReference type="ARBA" id="ARBA00022606"/>
    </source>
</evidence>
<organism evidence="21">
    <name type="scientific">Caenorhabditis brenneri</name>
    <name type="common">Nematode worm</name>
    <dbReference type="NCBI Taxonomy" id="135651"/>
    <lineage>
        <taxon>Eukaryota</taxon>
        <taxon>Metazoa</taxon>
        <taxon>Ecdysozoa</taxon>
        <taxon>Nematoda</taxon>
        <taxon>Chromadorea</taxon>
        <taxon>Rhabditida</taxon>
        <taxon>Rhabditina</taxon>
        <taxon>Rhabditomorpha</taxon>
        <taxon>Rhabditoidea</taxon>
        <taxon>Rhabditidae</taxon>
        <taxon>Peloderinae</taxon>
        <taxon>Caenorhabditis</taxon>
    </lineage>
</organism>
<feature type="transmembrane region" description="Helical" evidence="19">
    <location>
        <begin position="203"/>
        <end position="225"/>
    </location>
</feature>
<evidence type="ECO:0000256" key="19">
    <source>
        <dbReference type="SAM" id="Phobius"/>
    </source>
</evidence>
<keyword evidence="7 19" id="KW-1133">Transmembrane helix</keyword>
<feature type="transmembrane region" description="Helical" evidence="19">
    <location>
        <begin position="246"/>
        <end position="263"/>
    </location>
</feature>
<dbReference type="InterPro" id="IPR019428">
    <property type="entry name" value="7TM_GPCR_serpentine_rcpt_Str"/>
</dbReference>
<evidence type="ECO:0000256" key="8">
    <source>
        <dbReference type="ARBA" id="ARBA00023069"/>
    </source>
</evidence>
<dbReference type="SUPFAM" id="SSF81321">
    <property type="entry name" value="Family A G protein-coupled receptor-like"/>
    <property type="match status" value="1"/>
</dbReference>
<evidence type="ECO:0000256" key="1">
    <source>
        <dbReference type="ARBA" id="ARBA00004272"/>
    </source>
</evidence>
<dbReference type="Proteomes" id="UP000008068">
    <property type="component" value="Unassembled WGS sequence"/>
</dbReference>
<keyword evidence="12" id="KW-0966">Cell projection</keyword>
<sequence>MLFNYRVLFQRSVAFLGILNNTILGLLILYRSPKKLGNYKYLMMYISIFEIVYSLLDFSTVPEIFSKDSAFLIVIDKNSTILPDFFLIYAIVAFCSLFGMSMAIFAIHFVYRFLVITGSTFLQKHHPSKVIGLISFTMFIGIMWSIFSYAFFRPTIHADSILSQEYLISRHLDISEISYMGPLFHLPNGTGQYNTNWGAVGTIGLMTILIGLSFSTVFYCGYCIYQKMKSMSMLRSSIDTSLQSQLFWALVFQTLIPVVLMHIPASFGFLFSMFGVSIELLGKLPTITIFIYPALDPLPNFFIIKNYRHAILEFFGCSKRKPSPASSNESNPSRRVIIELQERVSTMEAN</sequence>
<keyword evidence="5 19" id="KW-0812">Transmembrane</keyword>
<comment type="function">
    <text evidence="13">An odorant receptor which affects chemotaxis to the volatile odorant diacetyl. Specifies AWA neuronal cell fate via the odr-7 pathway.</text>
</comment>
<dbReference type="GO" id="GO:0038022">
    <property type="term" value="F:G protein-coupled olfactory receptor activity"/>
    <property type="evidence" value="ECO:0007669"/>
    <property type="project" value="TreeGrafter"/>
</dbReference>
<dbReference type="FunCoup" id="G0ML98">
    <property type="interactions" value="1"/>
</dbReference>
<evidence type="ECO:0000256" key="18">
    <source>
        <dbReference type="ARBA" id="ARBA00082489"/>
    </source>
</evidence>
<dbReference type="HOGENOM" id="CLU_036335_2_0_1"/>
<evidence type="ECO:0000256" key="9">
    <source>
        <dbReference type="ARBA" id="ARBA00023136"/>
    </source>
</evidence>
<dbReference type="EMBL" id="GL379799">
    <property type="protein sequence ID" value="EGT34839.1"/>
    <property type="molecule type" value="Genomic_DNA"/>
</dbReference>
<keyword evidence="10" id="KW-0675">Receptor</keyword>
<evidence type="ECO:0000256" key="13">
    <source>
        <dbReference type="ARBA" id="ARBA00054965"/>
    </source>
</evidence>
<evidence type="ECO:0000256" key="14">
    <source>
        <dbReference type="ARBA" id="ARBA00061678"/>
    </source>
</evidence>
<dbReference type="Pfam" id="PF10326">
    <property type="entry name" value="7TM_GPCR_Str"/>
    <property type="match status" value="1"/>
</dbReference>
<keyword evidence="2" id="KW-1003">Cell membrane</keyword>
<dbReference type="FunFam" id="1.20.1070.10:FF:000128">
    <property type="entry name" value="Seven TM Receptor"/>
    <property type="match status" value="1"/>
</dbReference>
<evidence type="ECO:0000313" key="20">
    <source>
        <dbReference type="EMBL" id="EGT34839.1"/>
    </source>
</evidence>
<gene>
    <name evidence="20" type="ORF">CAEBREN_09547</name>
</gene>
<evidence type="ECO:0000256" key="11">
    <source>
        <dbReference type="ARBA" id="ARBA00023180"/>
    </source>
</evidence>
<dbReference type="OrthoDB" id="5824108at2759"/>
<dbReference type="AlphaFoldDB" id="G0ML98"/>
<dbReference type="GO" id="GO:0060170">
    <property type="term" value="C:ciliary membrane"/>
    <property type="evidence" value="ECO:0007669"/>
    <property type="project" value="UniProtKB-SubCell"/>
</dbReference>
<evidence type="ECO:0000313" key="21">
    <source>
        <dbReference type="Proteomes" id="UP000008068"/>
    </source>
</evidence>